<dbReference type="GO" id="GO:0008955">
    <property type="term" value="F:peptidoglycan glycosyltransferase activity"/>
    <property type="evidence" value="ECO:0007669"/>
    <property type="project" value="UniProtKB-EC"/>
</dbReference>
<dbReference type="Pfam" id="PF00912">
    <property type="entry name" value="Transgly"/>
    <property type="match status" value="1"/>
</dbReference>
<keyword evidence="6" id="KW-0511">Multifunctional enzyme</keyword>
<evidence type="ECO:0000256" key="2">
    <source>
        <dbReference type="ARBA" id="ARBA00022645"/>
    </source>
</evidence>
<evidence type="ECO:0000256" key="5">
    <source>
        <dbReference type="ARBA" id="ARBA00022679"/>
    </source>
</evidence>
<evidence type="ECO:0000256" key="4">
    <source>
        <dbReference type="ARBA" id="ARBA00022676"/>
    </source>
</evidence>
<comment type="catalytic activity">
    <reaction evidence="8">
        <text>[GlcNAc-(1-&gt;4)-Mur2Ac(oyl-L-Ala-gamma-D-Glu-L-Lys-D-Ala-D-Ala)](n)-di-trans,octa-cis-undecaprenyl diphosphate + beta-D-GlcNAc-(1-&gt;4)-Mur2Ac(oyl-L-Ala-gamma-D-Glu-L-Lys-D-Ala-D-Ala)-di-trans,octa-cis-undecaprenyl diphosphate = [GlcNAc-(1-&gt;4)-Mur2Ac(oyl-L-Ala-gamma-D-Glu-L-Lys-D-Ala-D-Ala)](n+1)-di-trans,octa-cis-undecaprenyl diphosphate + di-trans,octa-cis-undecaprenyl diphosphate + H(+)</text>
        <dbReference type="Rhea" id="RHEA:23708"/>
        <dbReference type="Rhea" id="RHEA-COMP:9602"/>
        <dbReference type="Rhea" id="RHEA-COMP:9603"/>
        <dbReference type="ChEBI" id="CHEBI:15378"/>
        <dbReference type="ChEBI" id="CHEBI:58405"/>
        <dbReference type="ChEBI" id="CHEBI:60033"/>
        <dbReference type="ChEBI" id="CHEBI:78435"/>
        <dbReference type="EC" id="2.4.99.28"/>
    </reaction>
</comment>
<keyword evidence="4" id="KW-0328">Glycosyltransferase</keyword>
<dbReference type="EC" id="2.4.99.28" evidence="7"/>
<dbReference type="GO" id="GO:0004180">
    <property type="term" value="F:carboxypeptidase activity"/>
    <property type="evidence" value="ECO:0007669"/>
    <property type="project" value="UniProtKB-KW"/>
</dbReference>
<dbReference type="Gene3D" id="1.10.3810.10">
    <property type="entry name" value="Biosynthetic peptidoglycan transglycosylase-like"/>
    <property type="match status" value="1"/>
</dbReference>
<organism evidence="12 13">
    <name type="scientific">Pseudomonas coleopterorum</name>
    <dbReference type="NCBI Taxonomy" id="1605838"/>
    <lineage>
        <taxon>Bacteria</taxon>
        <taxon>Pseudomonadati</taxon>
        <taxon>Pseudomonadota</taxon>
        <taxon>Gammaproteobacteria</taxon>
        <taxon>Pseudomonadales</taxon>
        <taxon>Pseudomonadaceae</taxon>
        <taxon>Pseudomonas</taxon>
    </lineage>
</organism>
<dbReference type="InterPro" id="IPR050396">
    <property type="entry name" value="Glycosyltr_51/Transpeptidase"/>
</dbReference>
<proteinExistence type="predicted"/>
<sequence length="1032" mass="115383">MGVLWQTEPDKTAAKTASPDPSPLPDSPRQRHLWRRLFWLLVVITIAALAYAMYAEMRTSRLQAREFSRWANSLTYEVRPGPSQAIVYPGAGPFDKRLGYSALGDFLPRLLKRNYVIERQTQFSPALMSYAGHDLFVPYQEKSQAGLVITDCRGDPLYLYRYPQQLYTEFAQIPPVMVDSLLFVENRGLLDSPEPLLNPAVDWPRFAKAAWSQVARMFALPGQSAGGSTLATQLEKYRHSPDGLTGSGPEKIRQMISASVRAYQGGPQTLEARQRIVRDYLNSVPLSAVPGHGEVHGMAEGLRVWYGADFEQVNRALASTTTDPASEAARGLALRQVLSLMIAQRRPSYFLNKGHDDLAELTDSHIRLLAANGIVDPTLAAAALASQVIYRDWVQEPTWQPNESNKGISVVRNRLSSMLDRPLYDLDRLDLSATTTLNADLQKQASDYLRQLADPAFAQQIGLIGERLLTQASTREVSYSFTLFERTADGSRVRVQTDNTDQPFDINEGSKLELGSTAKMRVLTTYLEIIHELHERYAGQTPAQLRQVKVEDADRLSRWVLDTLIQNPGMDARTLLAAALERKYSASPAESFFTGGGIHTFGNFRREDNGRIPTLKEALQESINLPFIRLMRDLVRYSTYSAPGNSGQLLKDDDDPRRQEYLARFADREGTEFLKRFWKKYQRKSTEQRLETFLDGMRPTPQRLAAVHRYLYPNATQAPFDRFVREHSKSDSVTDKRLNEMYVSYGPGRYNLPDQGYIAKVHPLDLWLLGYLLNHPEATFGEASAASRFERQEVYGWLFNSRHKRARDNRIRTMLEIEAFTDIHQRWQRVGYPFDHLVPSLATAIGSSGDRPAALAELIGIIQNDGIKLPTVRIDTLHFAADTPYDTRVISDPDRGKRVLPAEVAAAMREALSQVVDAGTARRVSGSFKTDDGTALVMGGKTGTGDNRISSFGAGGRVISSKAINRTATFVFFIGENHFGTLTAFVPGKAAEGFRFTSALPVQVLKGMAPILTPYLQPGAHTQCNAPLQAAR</sequence>
<dbReference type="SUPFAM" id="SSF56601">
    <property type="entry name" value="beta-lactamase/transpeptidase-like"/>
    <property type="match status" value="1"/>
</dbReference>
<evidence type="ECO:0000256" key="7">
    <source>
        <dbReference type="ARBA" id="ARBA00044770"/>
    </source>
</evidence>
<evidence type="ECO:0000256" key="10">
    <source>
        <dbReference type="SAM" id="Phobius"/>
    </source>
</evidence>
<feature type="transmembrane region" description="Helical" evidence="10">
    <location>
        <begin position="37"/>
        <end position="54"/>
    </location>
</feature>
<dbReference type="Gene3D" id="3.40.710.10">
    <property type="entry name" value="DD-peptidase/beta-lactamase superfamily"/>
    <property type="match status" value="1"/>
</dbReference>
<keyword evidence="2" id="KW-0121">Carboxypeptidase</keyword>
<dbReference type="PANTHER" id="PTHR32282:SF24">
    <property type="entry name" value="GLYCOSYL TRANSFERASE FAMILY 51 DOMAIN-CONTAINING PROTEIN"/>
    <property type="match status" value="1"/>
</dbReference>
<dbReference type="Proteomes" id="UP001258207">
    <property type="component" value="Chromosome"/>
</dbReference>
<evidence type="ECO:0000256" key="1">
    <source>
        <dbReference type="ARBA" id="ARBA00004752"/>
    </source>
</evidence>
<dbReference type="GO" id="GO:0006508">
    <property type="term" value="P:proteolysis"/>
    <property type="evidence" value="ECO:0007669"/>
    <property type="project" value="UniProtKB-KW"/>
</dbReference>
<evidence type="ECO:0000313" key="12">
    <source>
        <dbReference type="EMBL" id="WNC10863.1"/>
    </source>
</evidence>
<keyword evidence="5" id="KW-0808">Transferase</keyword>
<evidence type="ECO:0000256" key="6">
    <source>
        <dbReference type="ARBA" id="ARBA00023268"/>
    </source>
</evidence>
<dbReference type="PANTHER" id="PTHR32282">
    <property type="entry name" value="BINDING PROTEIN TRANSPEPTIDASE, PUTATIVE-RELATED"/>
    <property type="match status" value="1"/>
</dbReference>
<gene>
    <name evidence="12" type="ORF">RI108_05425</name>
</gene>
<dbReference type="EMBL" id="CP134081">
    <property type="protein sequence ID" value="WNC10863.1"/>
    <property type="molecule type" value="Genomic_DNA"/>
</dbReference>
<dbReference type="InterPro" id="IPR012338">
    <property type="entry name" value="Beta-lactam/transpept-like"/>
</dbReference>
<keyword evidence="10" id="KW-0472">Membrane</keyword>
<dbReference type="AlphaFoldDB" id="A0AAJ6M0W7"/>
<evidence type="ECO:0000256" key="3">
    <source>
        <dbReference type="ARBA" id="ARBA00022670"/>
    </source>
</evidence>
<comment type="pathway">
    <text evidence="1">Cell wall biogenesis; peptidoglycan biosynthesis.</text>
</comment>
<evidence type="ECO:0000256" key="8">
    <source>
        <dbReference type="ARBA" id="ARBA00049902"/>
    </source>
</evidence>
<dbReference type="InterPro" id="IPR001264">
    <property type="entry name" value="Glyco_trans_51"/>
</dbReference>
<evidence type="ECO:0000256" key="9">
    <source>
        <dbReference type="SAM" id="MobiDB-lite"/>
    </source>
</evidence>
<dbReference type="InterPro" id="IPR036950">
    <property type="entry name" value="PBP_transglycosylase"/>
</dbReference>
<dbReference type="InterPro" id="IPR023346">
    <property type="entry name" value="Lysozyme-like_dom_sf"/>
</dbReference>
<keyword evidence="10" id="KW-1133">Transmembrane helix</keyword>
<protein>
    <recommendedName>
        <fullName evidence="7">peptidoglycan glycosyltransferase</fullName>
        <ecNumber evidence="7">2.4.99.28</ecNumber>
    </recommendedName>
</protein>
<feature type="domain" description="Glycosyl transferase family 51" evidence="11">
    <location>
        <begin position="162"/>
        <end position="352"/>
    </location>
</feature>
<evidence type="ECO:0000259" key="11">
    <source>
        <dbReference type="Pfam" id="PF00912"/>
    </source>
</evidence>
<name>A0AAJ6M0W7_9PSED</name>
<keyword evidence="10" id="KW-0812">Transmembrane</keyword>
<feature type="region of interest" description="Disordered" evidence="9">
    <location>
        <begin position="1"/>
        <end position="28"/>
    </location>
</feature>
<dbReference type="SUPFAM" id="SSF53955">
    <property type="entry name" value="Lysozyme-like"/>
    <property type="match status" value="1"/>
</dbReference>
<keyword evidence="3" id="KW-0645">Protease</keyword>
<evidence type="ECO:0000313" key="13">
    <source>
        <dbReference type="Proteomes" id="UP001258207"/>
    </source>
</evidence>
<keyword evidence="3" id="KW-0378">Hydrolase</keyword>
<dbReference type="GO" id="GO:0030288">
    <property type="term" value="C:outer membrane-bounded periplasmic space"/>
    <property type="evidence" value="ECO:0007669"/>
    <property type="project" value="TreeGrafter"/>
</dbReference>
<dbReference type="GO" id="GO:0009252">
    <property type="term" value="P:peptidoglycan biosynthetic process"/>
    <property type="evidence" value="ECO:0007669"/>
    <property type="project" value="TreeGrafter"/>
</dbReference>
<accession>A0AAJ6M0W7</accession>
<reference evidence="12" key="1">
    <citation type="submission" date="2023-09" db="EMBL/GenBank/DDBJ databases">
        <title>First report of Pseudomonas coleopterorum DJ13 causing leaf spot on Rhododendron pulchrum Sweet in China.</title>
        <authorList>
            <person name="Zhang Y."/>
        </authorList>
    </citation>
    <scope>NUCLEOTIDE SEQUENCE</scope>
    <source>
        <strain evidence="12">DJ13</strain>
    </source>
</reference>
<dbReference type="RefSeq" id="WP_310792522.1">
    <property type="nucleotide sequence ID" value="NZ_CP134081.1"/>
</dbReference>